<sequence>MAGGLEDRAVMSTDWYENGFSPGLKFALTDMWEGGLCWKGAGAGNEGGGVVGGGVAWDIYRSSVVEGVGWMTNSWQQLAYAHTRLASSVRTSQWWIDQEAGDDDGQLSECM</sequence>
<gene>
    <name evidence="1" type="ORF">CLO192961_LOCUS68172</name>
</gene>
<evidence type="ECO:0000313" key="1">
    <source>
        <dbReference type="EMBL" id="VUC21909.1"/>
    </source>
</evidence>
<proteinExistence type="predicted"/>
<organism evidence="1 2">
    <name type="scientific">Bionectria ochroleuca</name>
    <name type="common">Gliocladium roseum</name>
    <dbReference type="NCBI Taxonomy" id="29856"/>
    <lineage>
        <taxon>Eukaryota</taxon>
        <taxon>Fungi</taxon>
        <taxon>Dikarya</taxon>
        <taxon>Ascomycota</taxon>
        <taxon>Pezizomycotina</taxon>
        <taxon>Sordariomycetes</taxon>
        <taxon>Hypocreomycetidae</taxon>
        <taxon>Hypocreales</taxon>
        <taxon>Bionectriaceae</taxon>
        <taxon>Clonostachys</taxon>
    </lineage>
</organism>
<accession>A0ABY6TV85</accession>
<name>A0ABY6TV85_BIOOC</name>
<keyword evidence="2" id="KW-1185">Reference proteome</keyword>
<dbReference type="Proteomes" id="UP000766486">
    <property type="component" value="Unassembled WGS sequence"/>
</dbReference>
<protein>
    <submittedName>
        <fullName evidence="1">Uncharacterized protein</fullName>
    </submittedName>
</protein>
<dbReference type="EMBL" id="CABFNS010000477">
    <property type="protein sequence ID" value="VUC21909.1"/>
    <property type="molecule type" value="Genomic_DNA"/>
</dbReference>
<comment type="caution">
    <text evidence="1">The sequence shown here is derived from an EMBL/GenBank/DDBJ whole genome shotgun (WGS) entry which is preliminary data.</text>
</comment>
<evidence type="ECO:0000313" key="2">
    <source>
        <dbReference type="Proteomes" id="UP000766486"/>
    </source>
</evidence>
<reference evidence="1 2" key="1">
    <citation type="submission" date="2019-06" db="EMBL/GenBank/DDBJ databases">
        <authorList>
            <person name="Broberg M."/>
        </authorList>
    </citation>
    <scope>NUCLEOTIDE SEQUENCE [LARGE SCALE GENOMIC DNA]</scope>
</reference>